<evidence type="ECO:0000256" key="9">
    <source>
        <dbReference type="NCBIfam" id="TIGR01882"/>
    </source>
</evidence>
<feature type="binding site" evidence="11">
    <location>
        <position position="140"/>
    </location>
    <ligand>
        <name>Zn(2+)</name>
        <dbReference type="ChEBI" id="CHEBI:29105"/>
        <label>2</label>
    </ligand>
</feature>
<dbReference type="NCBIfam" id="TIGR01882">
    <property type="entry name" value="peptidase-T"/>
    <property type="match status" value="1"/>
</dbReference>
<keyword evidence="3 13" id="KW-0031">Aminopeptidase</keyword>
<keyword evidence="4" id="KW-0645">Protease</keyword>
<dbReference type="SUPFAM" id="SSF55031">
    <property type="entry name" value="Bacterial exopeptidase dimerisation domain"/>
    <property type="match status" value="1"/>
</dbReference>
<evidence type="ECO:0000256" key="5">
    <source>
        <dbReference type="ARBA" id="ARBA00022723"/>
    </source>
</evidence>
<dbReference type="InterPro" id="IPR001261">
    <property type="entry name" value="ArgE/DapE_CS"/>
</dbReference>
<dbReference type="RefSeq" id="WP_022936890.1">
    <property type="nucleotide sequence ID" value="NZ_CABKRQ010000001.1"/>
</dbReference>
<reference evidence="13 14" key="1">
    <citation type="submission" date="2018-05" db="EMBL/GenBank/DDBJ databases">
        <title>Genomic Encyclopedia of Type Strains, Phase IV (KMG-IV): sequencing the most valuable type-strain genomes for metagenomic binning, comparative biology and taxonomic classification.</title>
        <authorList>
            <person name="Goeker M."/>
        </authorList>
    </citation>
    <scope>NUCLEOTIDE SEQUENCE [LARGE SCALE GENOMIC DNA]</scope>
    <source>
        <strain evidence="13 14">JC118</strain>
    </source>
</reference>
<dbReference type="GO" id="GO:0045148">
    <property type="term" value="F:tripeptide aminopeptidase activity"/>
    <property type="evidence" value="ECO:0007669"/>
    <property type="project" value="UniProtKB-UniRule"/>
</dbReference>
<comment type="similarity">
    <text evidence="2">Belongs to the peptidase M20B family.</text>
</comment>
<dbReference type="AlphaFoldDB" id="A0A318KQW4"/>
<dbReference type="Pfam" id="PF07687">
    <property type="entry name" value="M20_dimer"/>
    <property type="match status" value="1"/>
</dbReference>
<dbReference type="PROSITE" id="PS00758">
    <property type="entry name" value="ARGE_DAPE_CPG2_1"/>
    <property type="match status" value="1"/>
</dbReference>
<feature type="binding site" evidence="11">
    <location>
        <position position="175"/>
    </location>
    <ligand>
        <name>Zn(2+)</name>
        <dbReference type="ChEBI" id="CHEBI:29105"/>
        <label>2</label>
    </ligand>
</feature>
<evidence type="ECO:0000256" key="7">
    <source>
        <dbReference type="ARBA" id="ARBA00022833"/>
    </source>
</evidence>
<evidence type="ECO:0000256" key="3">
    <source>
        <dbReference type="ARBA" id="ARBA00022438"/>
    </source>
</evidence>
<dbReference type="PIRSF" id="PIRSF037215">
    <property type="entry name" value="Peptidase_M20B"/>
    <property type="match status" value="1"/>
</dbReference>
<dbReference type="GO" id="GO:0006518">
    <property type="term" value="P:peptide metabolic process"/>
    <property type="evidence" value="ECO:0007669"/>
    <property type="project" value="InterPro"/>
</dbReference>
<evidence type="ECO:0000313" key="14">
    <source>
        <dbReference type="Proteomes" id="UP000247612"/>
    </source>
</evidence>
<keyword evidence="6" id="KW-0378">Hydrolase</keyword>
<dbReference type="PROSITE" id="PS00759">
    <property type="entry name" value="ARGE_DAPE_CPG2_2"/>
    <property type="match status" value="1"/>
</dbReference>
<keyword evidence="5 11" id="KW-0479">Metal-binding</keyword>
<evidence type="ECO:0000259" key="12">
    <source>
        <dbReference type="Pfam" id="PF07687"/>
    </source>
</evidence>
<proteinExistence type="inferred from homology"/>
<feature type="binding site" evidence="11">
    <location>
        <position position="197"/>
    </location>
    <ligand>
        <name>Zn(2+)</name>
        <dbReference type="ChEBI" id="CHEBI:29105"/>
        <label>1</label>
    </ligand>
</feature>
<keyword evidence="7 11" id="KW-0862">Zinc</keyword>
<evidence type="ECO:0000256" key="10">
    <source>
        <dbReference type="PIRSR" id="PIRSR037215-1"/>
    </source>
</evidence>
<dbReference type="Pfam" id="PF01546">
    <property type="entry name" value="Peptidase_M20"/>
    <property type="match status" value="1"/>
</dbReference>
<evidence type="ECO:0000256" key="8">
    <source>
        <dbReference type="ARBA" id="ARBA00023049"/>
    </source>
</evidence>
<feature type="binding site" evidence="11">
    <location>
        <position position="140"/>
    </location>
    <ligand>
        <name>Zn(2+)</name>
        <dbReference type="ChEBI" id="CHEBI:29105"/>
        <label>1</label>
    </ligand>
</feature>
<comment type="cofactor">
    <cofactor evidence="11">
        <name>Zn(2+)</name>
        <dbReference type="ChEBI" id="CHEBI:29105"/>
    </cofactor>
    <text evidence="11">Binds 2 Zn(2+) ions per subunit.</text>
</comment>
<dbReference type="STRING" id="1034346.GCA_000313565_00584"/>
<comment type="caution">
    <text evidence="13">The sequence shown here is derived from an EMBL/GenBank/DDBJ whole genome shotgun (WGS) entry which is preliminary data.</text>
</comment>
<dbReference type="NCBIfam" id="NF009920">
    <property type="entry name" value="PRK13381.1"/>
    <property type="match status" value="1"/>
</dbReference>
<evidence type="ECO:0000256" key="11">
    <source>
        <dbReference type="PIRSR" id="PIRSR037215-2"/>
    </source>
</evidence>
<keyword evidence="8" id="KW-0482">Metalloprotease</keyword>
<dbReference type="EMBL" id="QJKH01000008">
    <property type="protein sequence ID" value="PXX78086.1"/>
    <property type="molecule type" value="Genomic_DNA"/>
</dbReference>
<name>A0A318KQW4_9FIRM</name>
<gene>
    <name evidence="13" type="ORF">DES51_10811</name>
</gene>
<comment type="catalytic activity">
    <reaction evidence="1">
        <text>Release of the N-terminal residue from a tripeptide.</text>
        <dbReference type="EC" id="3.4.11.4"/>
    </reaction>
</comment>
<dbReference type="PANTHER" id="PTHR42994">
    <property type="entry name" value="PEPTIDASE T"/>
    <property type="match status" value="1"/>
</dbReference>
<evidence type="ECO:0000256" key="6">
    <source>
        <dbReference type="ARBA" id="ARBA00022801"/>
    </source>
</evidence>
<organism evidence="13 14">
    <name type="scientific">Dielma fastidiosa</name>
    <dbReference type="NCBI Taxonomy" id="1034346"/>
    <lineage>
        <taxon>Bacteria</taxon>
        <taxon>Bacillati</taxon>
        <taxon>Bacillota</taxon>
        <taxon>Erysipelotrichia</taxon>
        <taxon>Erysipelotrichales</taxon>
        <taxon>Erysipelotrichaceae</taxon>
        <taxon>Dielma</taxon>
    </lineage>
</organism>
<dbReference type="Proteomes" id="UP000247612">
    <property type="component" value="Unassembled WGS sequence"/>
</dbReference>
<dbReference type="GO" id="GO:0006508">
    <property type="term" value="P:proteolysis"/>
    <property type="evidence" value="ECO:0007669"/>
    <property type="project" value="UniProtKB-UniRule"/>
</dbReference>
<feature type="binding site" evidence="11">
    <location>
        <position position="77"/>
    </location>
    <ligand>
        <name>Zn(2+)</name>
        <dbReference type="ChEBI" id="CHEBI:29105"/>
        <label>1</label>
    </ligand>
</feature>
<dbReference type="NCBIfam" id="NF003976">
    <property type="entry name" value="PRK05469.1"/>
    <property type="match status" value="1"/>
</dbReference>
<sequence>MKTEERFLKYVQVDTESDPYSETTPSTMKQKDLGKLLVEEMKAIGIEDAMMDEYGRVYGSIPANTDMACESIGFIAHMDTSPDCSGKDVKPRIVKNYDGSLIVLNEALKVSMEPKEFPALGQYIGDDLIVTDGTTLLGADDKAGVAEIMTMAETLLTHPEIKHGRIAIAFTCDEEVGRGADDFDLKRFACDYAYTVDGGDIDCIDYENFNAAAAVVTVHGKSIHPGSSKNKMVNAILVAYEFHNCLNVFENPACTEGYDGFNHMTEINGGCEKAVMHYIIRNHDEEKMAHQKAEFENARDFLNKKYGYEIIELAISDSYANMRQCIEKDMRCVDRAKAAMLSLGITPRSTAIRGGTDGARLTYDGLNCPNLGTGGANYHGKYEFASIQAMNKITELLVKIASVEA</sequence>
<feature type="active site" evidence="10">
    <location>
        <position position="79"/>
    </location>
</feature>
<dbReference type="InterPro" id="IPR011650">
    <property type="entry name" value="Peptidase_M20_dimer"/>
</dbReference>
<dbReference type="EC" id="3.4.11.4" evidence="9"/>
<dbReference type="SUPFAM" id="SSF53187">
    <property type="entry name" value="Zn-dependent exopeptidases"/>
    <property type="match status" value="1"/>
</dbReference>
<dbReference type="InterPro" id="IPR002933">
    <property type="entry name" value="Peptidase_M20"/>
</dbReference>
<dbReference type="GO" id="GO:0008237">
    <property type="term" value="F:metallopeptidase activity"/>
    <property type="evidence" value="ECO:0007669"/>
    <property type="project" value="UniProtKB-KW"/>
</dbReference>
<protein>
    <recommendedName>
        <fullName evidence="9">Peptidase T</fullName>
        <ecNumber evidence="9">3.4.11.4</ecNumber>
    </recommendedName>
</protein>
<dbReference type="PANTHER" id="PTHR42994:SF1">
    <property type="entry name" value="PEPTIDASE T"/>
    <property type="match status" value="1"/>
</dbReference>
<dbReference type="OrthoDB" id="9804934at2"/>
<dbReference type="Gene3D" id="3.40.630.10">
    <property type="entry name" value="Zn peptidases"/>
    <property type="match status" value="1"/>
</dbReference>
<accession>A0A318KQW4</accession>
<dbReference type="CDD" id="cd03892">
    <property type="entry name" value="M20_peptT"/>
    <property type="match status" value="1"/>
</dbReference>
<evidence type="ECO:0000256" key="1">
    <source>
        <dbReference type="ARBA" id="ARBA00000870"/>
    </source>
</evidence>
<feature type="active site" description="Proton acceptor" evidence="10">
    <location>
        <position position="174"/>
    </location>
</feature>
<dbReference type="GeneID" id="94439786"/>
<feature type="domain" description="Peptidase M20 dimerisation" evidence="12">
    <location>
        <begin position="206"/>
        <end position="305"/>
    </location>
</feature>
<evidence type="ECO:0000256" key="2">
    <source>
        <dbReference type="ARBA" id="ARBA00009692"/>
    </source>
</evidence>
<evidence type="ECO:0000256" key="4">
    <source>
        <dbReference type="ARBA" id="ARBA00022670"/>
    </source>
</evidence>
<dbReference type="InterPro" id="IPR010161">
    <property type="entry name" value="Peptidase_M20B"/>
</dbReference>
<dbReference type="GO" id="GO:0008270">
    <property type="term" value="F:zinc ion binding"/>
    <property type="evidence" value="ECO:0007669"/>
    <property type="project" value="InterPro"/>
</dbReference>
<dbReference type="Gene3D" id="3.30.70.360">
    <property type="match status" value="1"/>
</dbReference>
<evidence type="ECO:0000313" key="13">
    <source>
        <dbReference type="EMBL" id="PXX78086.1"/>
    </source>
</evidence>
<keyword evidence="14" id="KW-1185">Reference proteome</keyword>
<feature type="binding site" evidence="11">
    <location>
        <position position="379"/>
    </location>
    <ligand>
        <name>Zn(2+)</name>
        <dbReference type="ChEBI" id="CHEBI:29105"/>
        <label>2</label>
    </ligand>
</feature>
<dbReference type="InterPro" id="IPR036264">
    <property type="entry name" value="Bact_exopeptidase_dim_dom"/>
</dbReference>